<dbReference type="InterPro" id="IPR044725">
    <property type="entry name" value="CBSX3_CBS_dom"/>
</dbReference>
<comment type="caution">
    <text evidence="4">The sequence shown here is derived from an EMBL/GenBank/DDBJ whole genome shotgun (WGS) entry which is preliminary data.</text>
</comment>
<dbReference type="PANTHER" id="PTHR43080:SF2">
    <property type="entry name" value="CBS DOMAIN-CONTAINING PROTEIN"/>
    <property type="match status" value="1"/>
</dbReference>
<evidence type="ECO:0000313" key="5">
    <source>
        <dbReference type="Proteomes" id="UP000661507"/>
    </source>
</evidence>
<dbReference type="AlphaFoldDB" id="A0A917NWT5"/>
<dbReference type="Proteomes" id="UP000661507">
    <property type="component" value="Unassembled WGS sequence"/>
</dbReference>
<dbReference type="SMART" id="SM00116">
    <property type="entry name" value="CBS"/>
    <property type="match status" value="2"/>
</dbReference>
<feature type="domain" description="CBS" evidence="3">
    <location>
        <begin position="7"/>
        <end position="68"/>
    </location>
</feature>
<reference evidence="4" key="1">
    <citation type="journal article" date="2014" name="Int. J. Syst. Evol. Microbiol.">
        <title>Complete genome sequence of Corynebacterium casei LMG S-19264T (=DSM 44701T), isolated from a smear-ripened cheese.</title>
        <authorList>
            <consortium name="US DOE Joint Genome Institute (JGI-PGF)"/>
            <person name="Walter F."/>
            <person name="Albersmeier A."/>
            <person name="Kalinowski J."/>
            <person name="Ruckert C."/>
        </authorList>
    </citation>
    <scope>NUCLEOTIDE SEQUENCE</scope>
    <source>
        <strain evidence="4">CGMCC 1.3617</strain>
    </source>
</reference>
<evidence type="ECO:0000256" key="1">
    <source>
        <dbReference type="ARBA" id="ARBA00023122"/>
    </source>
</evidence>
<evidence type="ECO:0000313" key="4">
    <source>
        <dbReference type="EMBL" id="GGJ36242.1"/>
    </source>
</evidence>
<keyword evidence="1 2" id="KW-0129">CBS domain</keyword>
<evidence type="ECO:0000256" key="2">
    <source>
        <dbReference type="PROSITE-ProRule" id="PRU00703"/>
    </source>
</evidence>
<dbReference type="PROSITE" id="PS51371">
    <property type="entry name" value="CBS"/>
    <property type="match status" value="2"/>
</dbReference>
<reference evidence="4" key="2">
    <citation type="submission" date="2020-09" db="EMBL/GenBank/DDBJ databases">
        <authorList>
            <person name="Sun Q."/>
            <person name="Zhou Y."/>
        </authorList>
    </citation>
    <scope>NUCLEOTIDE SEQUENCE</scope>
    <source>
        <strain evidence="4">CGMCC 1.3617</strain>
    </source>
</reference>
<protein>
    <submittedName>
        <fullName evidence="4">Histidine kinase</fullName>
    </submittedName>
</protein>
<dbReference type="CDD" id="cd04623">
    <property type="entry name" value="CBS_pair_bac_euk"/>
    <property type="match status" value="1"/>
</dbReference>
<keyword evidence="5" id="KW-1185">Reference proteome</keyword>
<dbReference type="RefSeq" id="WP_188971944.1">
    <property type="nucleotide sequence ID" value="NZ_BMKW01000014.1"/>
</dbReference>
<name>A0A917NWT5_9PROT</name>
<dbReference type="InterPro" id="IPR000644">
    <property type="entry name" value="CBS_dom"/>
</dbReference>
<organism evidence="4 5">
    <name type="scientific">Neoroseomonas lacus</name>
    <dbReference type="NCBI Taxonomy" id="287609"/>
    <lineage>
        <taxon>Bacteria</taxon>
        <taxon>Pseudomonadati</taxon>
        <taxon>Pseudomonadota</taxon>
        <taxon>Alphaproteobacteria</taxon>
        <taxon>Acetobacterales</taxon>
        <taxon>Acetobacteraceae</taxon>
        <taxon>Neoroseomonas</taxon>
    </lineage>
</organism>
<dbReference type="SUPFAM" id="SSF54631">
    <property type="entry name" value="CBS-domain pair"/>
    <property type="match status" value="1"/>
</dbReference>
<dbReference type="Gene3D" id="3.10.580.10">
    <property type="entry name" value="CBS-domain"/>
    <property type="match status" value="1"/>
</dbReference>
<accession>A0A917NWT5</accession>
<dbReference type="InterPro" id="IPR046342">
    <property type="entry name" value="CBS_dom_sf"/>
</dbReference>
<sequence>MNITNILRHKGEDVFSVGPGEDATVVSRMLSQHRIGAALVRDLAGTVLGIISERDIVRAVAREGAAALSRTARELMTADLVTVTPATSVAEGLAMMTEHRCRHLPVLDNGRLAGMVSIGDLVKARIAEAEQEAENLRAFVTAA</sequence>
<gene>
    <name evidence="4" type="ORF">GCM10011320_49990</name>
</gene>
<dbReference type="PANTHER" id="PTHR43080">
    <property type="entry name" value="CBS DOMAIN-CONTAINING PROTEIN CBSX3, MITOCHONDRIAL"/>
    <property type="match status" value="1"/>
</dbReference>
<proteinExistence type="predicted"/>
<dbReference type="EMBL" id="BMKW01000014">
    <property type="protein sequence ID" value="GGJ36242.1"/>
    <property type="molecule type" value="Genomic_DNA"/>
</dbReference>
<dbReference type="InterPro" id="IPR051257">
    <property type="entry name" value="Diverse_CBS-Domain"/>
</dbReference>
<keyword evidence="4" id="KW-0808">Transferase</keyword>
<feature type="domain" description="CBS" evidence="3">
    <location>
        <begin position="76"/>
        <end position="132"/>
    </location>
</feature>
<keyword evidence="4" id="KW-0418">Kinase</keyword>
<dbReference type="Pfam" id="PF00571">
    <property type="entry name" value="CBS"/>
    <property type="match status" value="2"/>
</dbReference>
<dbReference type="GO" id="GO:0016301">
    <property type="term" value="F:kinase activity"/>
    <property type="evidence" value="ECO:0007669"/>
    <property type="project" value="UniProtKB-KW"/>
</dbReference>
<evidence type="ECO:0000259" key="3">
    <source>
        <dbReference type="PROSITE" id="PS51371"/>
    </source>
</evidence>